<keyword evidence="10" id="KW-1185">Reference proteome</keyword>
<dbReference type="InterPro" id="IPR004698">
    <property type="entry name" value="Zn/Fe_permease_fun/pln"/>
</dbReference>
<feature type="transmembrane region" description="Helical" evidence="8">
    <location>
        <begin position="207"/>
        <end position="230"/>
    </location>
</feature>
<dbReference type="PANTHER" id="PTHR11040">
    <property type="entry name" value="ZINC/IRON TRANSPORTER"/>
    <property type="match status" value="1"/>
</dbReference>
<evidence type="ECO:0000256" key="3">
    <source>
        <dbReference type="ARBA" id="ARBA00022448"/>
    </source>
</evidence>
<sequence length="366" mass="40328">MFFDEIAKRESCGLISSNGEHAELMGLRISSVFVVLVGSGFGVFFPILASRYSFVRMPSWVFFFCKYFGSGVIISTAFIHLLFEANENLTSECLSNAWQNYPYAFGIMLGTLFALFLAEIMSFRFVESKLAGLDNHGHSHFGDESVYVERPGEFDDEISLVTLESADPGLLAEKYPPRIIDVPDLDEKGTLDTPNDNQDKEQYFGQLVSIFVLEFGVLFHSVFVGLTLGITSTQFTTLYIVIIFHQLFEGLGLGSRIAATIWPKGKHWIPWVFAAGFTLVTPIGIAIGLGVSGTYPSDSPRALITNGVFDSISAGILIYSGLVELMAHEFLFSTEFKGAGGTKRMLWAYGCMCLGCGLMSLLGRWA</sequence>
<dbReference type="GO" id="GO:0000007">
    <property type="term" value="F:low-affinity zinc ion transmembrane transporter activity"/>
    <property type="evidence" value="ECO:0007669"/>
    <property type="project" value="TreeGrafter"/>
</dbReference>
<evidence type="ECO:0000256" key="1">
    <source>
        <dbReference type="ARBA" id="ARBA00004141"/>
    </source>
</evidence>
<keyword evidence="4 8" id="KW-0812">Transmembrane</keyword>
<feature type="transmembrane region" description="Helical" evidence="8">
    <location>
        <begin position="271"/>
        <end position="291"/>
    </location>
</feature>
<dbReference type="PANTHER" id="PTHR11040:SF69">
    <property type="entry name" value="ZINC-REGULATED TRANSPORTER 2"/>
    <property type="match status" value="1"/>
</dbReference>
<dbReference type="GeneID" id="30026934"/>
<dbReference type="Pfam" id="PF02535">
    <property type="entry name" value="Zip"/>
    <property type="match status" value="1"/>
</dbReference>
<dbReference type="Proteomes" id="UP000092555">
    <property type="component" value="Unassembled WGS sequence"/>
</dbReference>
<keyword evidence="3 8" id="KW-0813">Transport</keyword>
<keyword evidence="5 8" id="KW-1133">Transmembrane helix</keyword>
<reference evidence="9 10" key="1">
    <citation type="submission" date="2016-05" db="EMBL/GenBank/DDBJ databases">
        <title>Comparative genomics of biotechnologically important yeasts.</title>
        <authorList>
            <consortium name="DOE Joint Genome Institute"/>
            <person name="Riley R."/>
            <person name="Haridas S."/>
            <person name="Wolfe K.H."/>
            <person name="Lopes M.R."/>
            <person name="Hittinger C.T."/>
            <person name="Goker M."/>
            <person name="Salamov A."/>
            <person name="Wisecaver J."/>
            <person name="Long T.M."/>
            <person name="Aerts A.L."/>
            <person name="Barry K."/>
            <person name="Choi C."/>
            <person name="Clum A."/>
            <person name="Coughlan A.Y."/>
            <person name="Deshpande S."/>
            <person name="Douglass A.P."/>
            <person name="Hanson S.J."/>
            <person name="Klenk H.-P."/>
            <person name="LaButti K."/>
            <person name="Lapidus A."/>
            <person name="Lindquist E."/>
            <person name="Lipzen A."/>
            <person name="Meier-kolthoff J.P."/>
            <person name="Ohm R.A."/>
            <person name="Otillar R.P."/>
            <person name="Pangilinan J."/>
            <person name="Peng Y."/>
            <person name="Rokas A."/>
            <person name="Rosa C.A."/>
            <person name="Scheuner C."/>
            <person name="Sibirny A.A."/>
            <person name="Slot J.C."/>
            <person name="Stielow J.B."/>
            <person name="Sun H."/>
            <person name="Kurtzman C.P."/>
            <person name="Blackwell M."/>
            <person name="Grigoriev I.V."/>
            <person name="Jeffries T.W."/>
        </authorList>
    </citation>
    <scope>NUCLEOTIDE SEQUENCE [LARGE SCALE GENOMIC DNA]</scope>
    <source>
        <strain evidence="9 10">NRRL YB-4993</strain>
    </source>
</reference>
<name>A0A1A0HF34_9ASCO</name>
<dbReference type="NCBIfam" id="TIGR00820">
    <property type="entry name" value="zip"/>
    <property type="match status" value="1"/>
</dbReference>
<organism evidence="9 10">
    <name type="scientific">Metschnikowia bicuspidata var. bicuspidata NRRL YB-4993</name>
    <dbReference type="NCBI Taxonomy" id="869754"/>
    <lineage>
        <taxon>Eukaryota</taxon>
        <taxon>Fungi</taxon>
        <taxon>Dikarya</taxon>
        <taxon>Ascomycota</taxon>
        <taxon>Saccharomycotina</taxon>
        <taxon>Pichiomycetes</taxon>
        <taxon>Metschnikowiaceae</taxon>
        <taxon>Metschnikowia</taxon>
    </lineage>
</organism>
<feature type="transmembrane region" description="Helical" evidence="8">
    <location>
        <begin position="103"/>
        <end position="126"/>
    </location>
</feature>
<comment type="subcellular location">
    <subcellularLocation>
        <location evidence="1 8">Membrane</location>
        <topology evidence="1 8">Multi-pass membrane protein</topology>
    </subcellularLocation>
</comment>
<feature type="transmembrane region" description="Helical" evidence="8">
    <location>
        <begin position="346"/>
        <end position="365"/>
    </location>
</feature>
<evidence type="ECO:0000256" key="4">
    <source>
        <dbReference type="ARBA" id="ARBA00022692"/>
    </source>
</evidence>
<feature type="transmembrane region" description="Helical" evidence="8">
    <location>
        <begin position="60"/>
        <end position="83"/>
    </location>
</feature>
<dbReference type="GO" id="GO:0071578">
    <property type="term" value="P:zinc ion import across plasma membrane"/>
    <property type="evidence" value="ECO:0007669"/>
    <property type="project" value="TreeGrafter"/>
</dbReference>
<feature type="transmembrane region" description="Helical" evidence="8">
    <location>
        <begin position="27"/>
        <end position="48"/>
    </location>
</feature>
<dbReference type="InterPro" id="IPR003689">
    <property type="entry name" value="ZIP"/>
</dbReference>
<evidence type="ECO:0000256" key="8">
    <source>
        <dbReference type="RuleBase" id="RU362088"/>
    </source>
</evidence>
<comment type="caution">
    <text evidence="9">The sequence shown here is derived from an EMBL/GenBank/DDBJ whole genome shotgun (WGS) entry which is preliminary data.</text>
</comment>
<dbReference type="AlphaFoldDB" id="A0A1A0HF34"/>
<evidence type="ECO:0000256" key="2">
    <source>
        <dbReference type="ARBA" id="ARBA00006939"/>
    </source>
</evidence>
<gene>
    <name evidence="9" type="ORF">METBIDRAFT_11324</name>
</gene>
<dbReference type="GO" id="GO:0005886">
    <property type="term" value="C:plasma membrane"/>
    <property type="evidence" value="ECO:0007669"/>
    <property type="project" value="TreeGrafter"/>
</dbReference>
<dbReference type="RefSeq" id="XP_018712994.1">
    <property type="nucleotide sequence ID" value="XM_018853958.1"/>
</dbReference>
<proteinExistence type="inferred from homology"/>
<evidence type="ECO:0000256" key="5">
    <source>
        <dbReference type="ARBA" id="ARBA00022989"/>
    </source>
</evidence>
<dbReference type="EMBL" id="LXTC01000002">
    <property type="protein sequence ID" value="OBA22498.1"/>
    <property type="molecule type" value="Genomic_DNA"/>
</dbReference>
<dbReference type="STRING" id="869754.A0A1A0HF34"/>
<evidence type="ECO:0000256" key="7">
    <source>
        <dbReference type="ARBA" id="ARBA00023136"/>
    </source>
</evidence>
<feature type="transmembrane region" description="Helical" evidence="8">
    <location>
        <begin position="236"/>
        <end position="259"/>
    </location>
</feature>
<feature type="transmembrane region" description="Helical" evidence="8">
    <location>
        <begin position="303"/>
        <end position="325"/>
    </location>
</feature>
<evidence type="ECO:0000313" key="9">
    <source>
        <dbReference type="EMBL" id="OBA22498.1"/>
    </source>
</evidence>
<keyword evidence="7 8" id="KW-0472">Membrane</keyword>
<keyword evidence="6 8" id="KW-0406">Ion transport</keyword>
<accession>A0A1A0HF34</accession>
<evidence type="ECO:0000313" key="10">
    <source>
        <dbReference type="Proteomes" id="UP000092555"/>
    </source>
</evidence>
<dbReference type="OrthoDB" id="448280at2759"/>
<evidence type="ECO:0000256" key="6">
    <source>
        <dbReference type="ARBA" id="ARBA00023065"/>
    </source>
</evidence>
<comment type="similarity">
    <text evidence="2 8">Belongs to the ZIP transporter (TC 2.A.5) family.</text>
</comment>
<protein>
    <submittedName>
        <fullName evidence="9">ZIP zinc/iron transport family</fullName>
    </submittedName>
</protein>